<dbReference type="Gramene" id="EFJ26874">
    <property type="protein sequence ID" value="EFJ26874"/>
    <property type="gene ID" value="SELMODRAFT_412720"/>
</dbReference>
<gene>
    <name evidence="1" type="ORF">SELMODRAFT_412720</name>
</gene>
<reference evidence="1 2" key="1">
    <citation type="journal article" date="2011" name="Science">
        <title>The Selaginella genome identifies genetic changes associated with the evolution of vascular plants.</title>
        <authorList>
            <person name="Banks J.A."/>
            <person name="Nishiyama T."/>
            <person name="Hasebe M."/>
            <person name="Bowman J.L."/>
            <person name="Gribskov M."/>
            <person name="dePamphilis C."/>
            <person name="Albert V.A."/>
            <person name="Aono N."/>
            <person name="Aoyama T."/>
            <person name="Ambrose B.A."/>
            <person name="Ashton N.W."/>
            <person name="Axtell M.J."/>
            <person name="Barker E."/>
            <person name="Barker M.S."/>
            <person name="Bennetzen J.L."/>
            <person name="Bonawitz N.D."/>
            <person name="Chapple C."/>
            <person name="Cheng C."/>
            <person name="Correa L.G."/>
            <person name="Dacre M."/>
            <person name="DeBarry J."/>
            <person name="Dreyer I."/>
            <person name="Elias M."/>
            <person name="Engstrom E.M."/>
            <person name="Estelle M."/>
            <person name="Feng L."/>
            <person name="Finet C."/>
            <person name="Floyd S.K."/>
            <person name="Frommer W.B."/>
            <person name="Fujita T."/>
            <person name="Gramzow L."/>
            <person name="Gutensohn M."/>
            <person name="Harholt J."/>
            <person name="Hattori M."/>
            <person name="Heyl A."/>
            <person name="Hirai T."/>
            <person name="Hiwatashi Y."/>
            <person name="Ishikawa M."/>
            <person name="Iwata M."/>
            <person name="Karol K.G."/>
            <person name="Koehler B."/>
            <person name="Kolukisaoglu U."/>
            <person name="Kubo M."/>
            <person name="Kurata T."/>
            <person name="Lalonde S."/>
            <person name="Li K."/>
            <person name="Li Y."/>
            <person name="Litt A."/>
            <person name="Lyons E."/>
            <person name="Manning G."/>
            <person name="Maruyama T."/>
            <person name="Michael T.P."/>
            <person name="Mikami K."/>
            <person name="Miyazaki S."/>
            <person name="Morinaga S."/>
            <person name="Murata T."/>
            <person name="Mueller-Roeber B."/>
            <person name="Nelson D.R."/>
            <person name="Obara M."/>
            <person name="Oguri Y."/>
            <person name="Olmstead R.G."/>
            <person name="Onodera N."/>
            <person name="Petersen B.L."/>
            <person name="Pils B."/>
            <person name="Prigge M."/>
            <person name="Rensing S.A."/>
            <person name="Riano-Pachon D.M."/>
            <person name="Roberts A.W."/>
            <person name="Sato Y."/>
            <person name="Scheller H.V."/>
            <person name="Schulz B."/>
            <person name="Schulz C."/>
            <person name="Shakirov E.V."/>
            <person name="Shibagaki N."/>
            <person name="Shinohara N."/>
            <person name="Shippen D.E."/>
            <person name="Soerensen I."/>
            <person name="Sotooka R."/>
            <person name="Sugimoto N."/>
            <person name="Sugita M."/>
            <person name="Sumikawa N."/>
            <person name="Tanurdzic M."/>
            <person name="Theissen G."/>
            <person name="Ulvskov P."/>
            <person name="Wakazuki S."/>
            <person name="Weng J.K."/>
            <person name="Willats W.W."/>
            <person name="Wipf D."/>
            <person name="Wolf P.G."/>
            <person name="Yang L."/>
            <person name="Zimmer A.D."/>
            <person name="Zhu Q."/>
            <person name="Mitros T."/>
            <person name="Hellsten U."/>
            <person name="Loque D."/>
            <person name="Otillar R."/>
            <person name="Salamov A."/>
            <person name="Schmutz J."/>
            <person name="Shapiro H."/>
            <person name="Lindquist E."/>
            <person name="Lucas S."/>
            <person name="Rokhsar D."/>
            <person name="Grigoriev I.V."/>
        </authorList>
    </citation>
    <scope>NUCLEOTIDE SEQUENCE [LARGE SCALE GENOMIC DNA]</scope>
</reference>
<dbReference type="Gene3D" id="2.60.120.200">
    <property type="match status" value="1"/>
</dbReference>
<dbReference type="EMBL" id="GL377583">
    <property type="protein sequence ID" value="EFJ26874.1"/>
    <property type="molecule type" value="Genomic_DNA"/>
</dbReference>
<evidence type="ECO:0000313" key="1">
    <source>
        <dbReference type="EMBL" id="EFJ26874.1"/>
    </source>
</evidence>
<dbReference type="Proteomes" id="UP000001514">
    <property type="component" value="Unassembled WGS sequence"/>
</dbReference>
<proteinExistence type="predicted"/>
<dbReference type="InParanoid" id="D8RL95"/>
<name>D8RL95_SELML</name>
<protein>
    <submittedName>
        <fullName evidence="1">Uncharacterized protein</fullName>
    </submittedName>
</protein>
<sequence length="141" mass="15613">MRHSHRIITEPHSQAGVARLVELHYAPTHQEHSDLFSCMMVGLQIPLWNAVGNWCRDEDVGISKSLFAWWKLNEKIGYLVADSSGNKATGLVKHAGSQLAHTTDGIVFDGATYIFMGTTPSLSGQTDFAVHAWVKVPPRMK</sequence>
<organism evidence="2">
    <name type="scientific">Selaginella moellendorffii</name>
    <name type="common">Spikemoss</name>
    <dbReference type="NCBI Taxonomy" id="88036"/>
    <lineage>
        <taxon>Eukaryota</taxon>
        <taxon>Viridiplantae</taxon>
        <taxon>Streptophyta</taxon>
        <taxon>Embryophyta</taxon>
        <taxon>Tracheophyta</taxon>
        <taxon>Lycopodiopsida</taxon>
        <taxon>Selaginellales</taxon>
        <taxon>Selaginellaceae</taxon>
        <taxon>Selaginella</taxon>
    </lineage>
</organism>
<evidence type="ECO:0000313" key="2">
    <source>
        <dbReference type="Proteomes" id="UP000001514"/>
    </source>
</evidence>
<dbReference type="HOGENOM" id="CLU_1828663_0_0_1"/>
<keyword evidence="2" id="KW-1185">Reference proteome</keyword>
<dbReference type="KEGG" id="smo:SELMODRAFT_412720"/>
<accession>D8RL95</accession>
<dbReference type="AlphaFoldDB" id="D8RL95"/>